<dbReference type="OMA" id="NKWKNYC"/>
<dbReference type="STRING" id="432359.A0A0F7V4J6"/>
<feature type="compositionally biased region" description="Polar residues" evidence="1">
    <location>
        <begin position="3359"/>
        <end position="3369"/>
    </location>
</feature>
<feature type="compositionally biased region" description="Polar residues" evidence="1">
    <location>
        <begin position="2975"/>
        <end position="2986"/>
    </location>
</feature>
<feature type="compositionally biased region" description="Low complexity" evidence="1">
    <location>
        <begin position="3058"/>
        <end position="3093"/>
    </location>
</feature>
<feature type="compositionally biased region" description="Polar residues" evidence="1">
    <location>
        <begin position="3393"/>
        <end position="3402"/>
    </location>
</feature>
<feature type="compositionally biased region" description="Low complexity" evidence="1">
    <location>
        <begin position="2773"/>
        <end position="2792"/>
    </location>
</feature>
<feature type="compositionally biased region" description="Polar residues" evidence="1">
    <location>
        <begin position="3625"/>
        <end position="3644"/>
    </location>
</feature>
<feature type="compositionally biased region" description="Acidic residues" evidence="1">
    <location>
        <begin position="3502"/>
        <end position="3522"/>
    </location>
</feature>
<feature type="compositionally biased region" description="Basic and acidic residues" evidence="1">
    <location>
        <begin position="3441"/>
        <end position="3452"/>
    </location>
</feature>
<feature type="region of interest" description="Disordered" evidence="1">
    <location>
        <begin position="3338"/>
        <end position="3455"/>
    </location>
</feature>
<feature type="region of interest" description="Disordered" evidence="1">
    <location>
        <begin position="1755"/>
        <end position="1781"/>
    </location>
</feature>
<feature type="compositionally biased region" description="Basic residues" evidence="1">
    <location>
        <begin position="2793"/>
        <end position="2805"/>
    </location>
</feature>
<evidence type="ECO:0000313" key="2">
    <source>
        <dbReference type="EMBL" id="CEL75060.1"/>
    </source>
</evidence>
<evidence type="ECO:0000256" key="1">
    <source>
        <dbReference type="SAM" id="MobiDB-lite"/>
    </source>
</evidence>
<keyword evidence="4" id="KW-1185">Reference proteome</keyword>
<dbReference type="PaxDb" id="5811-TGME49_074000"/>
<feature type="region of interest" description="Disordered" evidence="1">
    <location>
        <begin position="3555"/>
        <end position="3657"/>
    </location>
</feature>
<reference evidence="4" key="2">
    <citation type="submission" date="2008-03" db="EMBL/GenBank/DDBJ databases">
        <title>Annotation of Toxoplasma gondii VEG.</title>
        <authorList>
            <person name="Lorenzi H."/>
            <person name="Inman J."/>
            <person name="Amedeo P."/>
            <person name="Brunk B."/>
            <person name="Roos D."/>
            <person name="Caler E."/>
        </authorList>
    </citation>
    <scope>NUCLEOTIDE SEQUENCE [LARGE SCALE GENOMIC DNA]</scope>
    <source>
        <strain evidence="4">ATCC 50861 / VEG</strain>
    </source>
</reference>
<name>A0A0F7V4J6_TOXGV</name>
<feature type="region of interest" description="Disordered" evidence="1">
    <location>
        <begin position="3144"/>
        <end position="3269"/>
    </location>
</feature>
<evidence type="ECO:0000313" key="3">
    <source>
        <dbReference type="EMBL" id="ESS36051.1"/>
    </source>
</evidence>
<evidence type="ECO:0000313" key="4">
    <source>
        <dbReference type="Proteomes" id="UP000002226"/>
    </source>
</evidence>
<feature type="compositionally biased region" description="Low complexity" evidence="1">
    <location>
        <begin position="3000"/>
        <end position="3015"/>
    </location>
</feature>
<organism evidence="2">
    <name type="scientific">Toxoplasma gondii (strain ATCC 50861 / VEG)</name>
    <dbReference type="NCBI Taxonomy" id="432359"/>
    <lineage>
        <taxon>Eukaryota</taxon>
        <taxon>Sar</taxon>
        <taxon>Alveolata</taxon>
        <taxon>Apicomplexa</taxon>
        <taxon>Conoidasida</taxon>
        <taxon>Coccidia</taxon>
        <taxon>Eucoccidiorida</taxon>
        <taxon>Eimeriorina</taxon>
        <taxon>Sarcocystidae</taxon>
        <taxon>Toxoplasma</taxon>
    </lineage>
</organism>
<feature type="compositionally biased region" description="Polar residues" evidence="1">
    <location>
        <begin position="154"/>
        <end position="164"/>
    </location>
</feature>
<protein>
    <submittedName>
        <fullName evidence="2">Uncharacterized protein</fullName>
    </submittedName>
</protein>
<dbReference type="Proteomes" id="UP000002226">
    <property type="component" value="Unassembled WGS sequence"/>
</dbReference>
<dbReference type="eggNOG" id="ENOG502R01A">
    <property type="taxonomic scope" value="Eukaryota"/>
</dbReference>
<dbReference type="EMBL" id="LN714498">
    <property type="protein sequence ID" value="CEL75060.1"/>
    <property type="molecule type" value="Genomic_DNA"/>
</dbReference>
<feature type="compositionally biased region" description="Low complexity" evidence="1">
    <location>
        <begin position="3033"/>
        <end position="3042"/>
    </location>
</feature>
<dbReference type="OrthoDB" id="333775at2759"/>
<dbReference type="EMBL" id="AAYL02000016">
    <property type="protein sequence ID" value="ESS36051.1"/>
    <property type="molecule type" value="Genomic_DNA"/>
</dbReference>
<gene>
    <name evidence="2" type="ORF">BN1205_021360</name>
    <name evidence="3" type="ORF">TGVEG_274000</name>
</gene>
<dbReference type="VEuPathDB" id="ToxoDB:TGVEG_274000"/>
<sequence length="3903" mass="438340">MLAPTDWTDAEILAAAAQAAREEFFGAQRARVGDTGAQDEARGGGVPFLLVRKQLVRLLDEMGVGLQSTRGLQVYRHLLQHVVQATVGECGHDMILFSEESRALFMPPVNGAGGTAASRLANANSWSLASSPSVVSSGPAPVLVSASPGPSGLSDRSFNETTPRVSASSSSAPSSSSSSSPVSFSPSSGPVSSSSTFPPSSSSACPSSSSSSSSSSFSSCSSCSSSPLASATARVQAFAARRKAGEDHRLLLDALREWRRWAAREARLRSLFWTLSSRRRLRALRRSLHAWRANFIEALSRREDSNEEAADGQRTAAVCRRSLLAWSAGVETQSAEARGQVARAAPAEEGCQRYEALQTSFRSWREATVAQREAERQRRLLSAFKAWKESHLSRRVRKQVLEHRAFAVQKSLQDRHMRGVWRYWRAAAEARSRAGAAARETLERTRFRRVFNALLAETRDRQTRRGAAVAAAEATVRERRVRRAFRAWRKVSILRRPPFAAGHSQFSSPQIVCLLKAVSALRREGASEEPGHARSLGEALLDAATARQRRERAQRRGDRDGEETELGRDAQVDLEDAALLTLIPLHGIDLHLPKLSTAAPLMAQALRQHYLRHSFLQWRAEALRQRQFRQAARVSRLARVFRAWREETQKAKGEAAASSAVYAAQKTRILREAWRSWRMRFRRYVLFRTQCRSLQDLRLLHLKSLAFRGWCTFHRERQREAQSVSAVKDRAAAALQRAAWSRWQEAWHLRRRRRAMAEAAALLREKTLLAKGLRGLKRQRASAASLRDAAAALRQERLGLALAVWWRWAARRGAFQELCELQRAKRARRNLRRLLLAWRSLAKRMETRRDAVWRLAAVVDRIRVRRGFCGWNALRMQERKREEAASRLQRTLRDARIRAAWAAWRSAQSLACKEAELRKESEDSLKRRVFKQWQAAAAEHATLQLHLRGQLLCWRLSRLLHRWRRLATLFRLGLLQKSRSRLYVLRRCQEAWLARLAERSEERRKEARAESLCLTLRLRAAQRCLLAWQETAVAVAARRRKGDTFRAQLHRARLDAAWTTWRRGVEELHRRRRLLLGVEKIREKILVAQSLTRWKCAAALLRKEALATQARRQALLRRALQAWTLWRRRRTEKKDEAERVRACLNEEGSAKRAGERQRKKETLAAWHALTEKRFEERRAFSRVEAIGDRLSLRRGFVTWRLWALRLAGLSQATVRLDVWRRRCLLRISYEALSQHRDRVKEMELASLAHLSQLRAQTLRRSFCSWRTQFAALRREAEVLARRRSAAARAEAHAALACKRRSFLAWLKALAAKLALKKRLFVLLKERREALEARTLRAWRRLAKKKGDLRESLEMFSDSRRSQCLRRVFAAVFATVSRRRLVRVRFLFALGLLAPSPDFSVSSAESSHPHSRSLLLPLSPLGPAEEASLRLLWGPALPAPLLAPRLIPRLPGPSRAFESAKECPSVLASLPLVPRLIVWSAQPHMLHLLLLQPAIAESLARQAGQQPQRSAAFFEPLPVSRARLALFSDADAEARTRVWGLPAASLGGEETPGGDKGNGALPLAALASARSRPPSVWSCLTPSTCTPHTSLSVPLSGFEAPPPRPGRTFFRTETGDTLGSARSQFRGRSASPLHSDGPSGREAGSRRHRSATKERDREDREEIDELLLADKKSSKSLERLLRCFSAKQGPEGPLKENAELWGEQAVLADSVRRMRPQNDLQALLLAQVNLSRRPSVQRPAPLFLPSAMGPDAAVSDALDASQDSVESDGSAGGLSVHSEETPLPSKNWREEIPVDLLATAWQFARLLQAALRAWLLQAQRHKAQRLRETGLVAGFRIQSRSRLLAACWGLWRSTKSSLEARTRTKAQRLAWGIQRRVLQAWFLCATVDASAVLRAEAFAETRRSAKTHAMLEAWRGVATKRRQEREQVEAWRQHRARERKQELFALWTHLASVNRAGAQLYVHRRAATLNKVFATWRTSTLRSLALDKLQRIVSRPGLFLGFSLLRIWSLTRACSLRLAAQCLDSWRQHTESRKRLAGLLVYVQTVHKVSRLQQHFSAWLLVQQRRRRLLLLHRTAEAAAFLLPLHRIFSRWRASALDRQAQRDSLLGRFLAQRQRPFLALDPEESAEAKDAGRLGTTPSCAYWARWRIEETWKVWRRRFRLRTLLRRRATRCARTALSALRQAVERRRALEAFERKRRQRLLQRATVAWQVYVQRRLLKQQRTAHAIERYNTHTLRQAFSKCRWLLQRLQWERGVIEVSQAKANRRVCRMTLQALQAYAEARVAERERLDGCRAARSSHLLRMHFEKWSFLLRATHHAASLSRKTSFLLWTRAFRRSRGAALLVAVQRRVEERQTRRGLAALQAESEAFEQIKAFGAETPWLRDAIEEKVSSARASMTFALSSLRLFAAHRVSRRRQARLLAGALASWARLQETDGPRRRLRPYLRHWRGALQYRLHLQAAEEALRRHVEFRRLREVWGAWRHLRREEARGRELLALAEETKKVWALEKGILLLHEHRLQREWMTWCTYRAELFVTDTRHEKARLCVRAWHSWVAKRRELRRRGLEAQEASRLFVLSNAFSALRCAYTRRTALRAAGACVVEKQKRSSLRTAWRGWRKVLVDLLALKPRLEALLARQAFQRVCLAWWGWRMWHQRRKERRQLLGPLSEKARVVRDVQLAAQCFRGWAELAETRATFWRQREGLVEKLVARRLTKETFRAWRLCAREIHFVRSTKAAAANAAALAAAGHGMREMHLPAQAPADRRGRPGPSRETTMSPASSLFSSASVSPTASRRNRRRGGRSGRPRGRDLLSSSLSLSDSQPLERLSQASDRRGGESQTDGDSGDMSETVRRRPGCQRPSEAAPGSPPGGRSKRVHAAAGRRRQGAREILEEREISRLARSAVAWLPRAAERSDEAEERALRRRSASAVFGSRGRDGESGLGEMRSTTGPAGGHRAWESEASGEDTEGEEGPRNLQGQEAEASTSGKKARGTCGLAVSFSLGSPLSSDRPSSPLSVAAHEPPPPPGKTRLHRVSSSLSSPRPRGAHAKETPAGPPSSPSSASSASLRQGPRQLRLQDLLSDSSSSLASAQPAPVFAPQENRGKSKSDSVESPSPLTVATSLLEALSHSHSSALAEAARSLLLQSGARNPDTKPAASSRDLSESDRSKSFSSADSEMDRTATEDSEDDRGPQGGRRGVRRRRSSPVRRGDRSRRVRREEEEETRRRSTRRRRAAESEQLGEEEDVEEVEEEEVEEEEVEEEEGVSGVEVSLVEKRAEERIRVFPRAIREAPPSAFALPSSLSSLFLTSLQGAQGSRSAETQAREEPRVGRVLALAHSLAGSASRFERGGDEDRVEDEGQSVESARLSTASLDAGERDRVPRKGGKRDHPFFFSLMSSTPSLRDQASGGQSSCSSSPASPSSESSVCVGGPRRRAVGAAKEPLGTRDEAKELRANCDLAEEPASLAGGAAAHRPDPQGAALTEKLRRIVALAVANRLQSPAAASEEDTEENEGVEKEGADEEEDVVHSETGGEAENRAERGRLSLISSTLSTTLLLSELAAPQEDEGVPLGSRSAASASHEETGESREEQETTGCERDSPGVAHRLLLHPATFSLARGSLPPISEGATGSRSSPSPDRLAASTQSEAAAEPTETGDSEAELRKLLARLERVEELHRARDFIGAEADDSGALPVANMQSSVDLRSACEAPQDTERQRRRPERMQSPSPPASPSVAPARRLESEAGANRGVPELSVSPVAGAQEFVFEGNPDAAETGNEVAEVQRQERRRAAEAEAAVAQNAEDERTEREPRDEEAASGGQREEEEWLQDIVAVSRRKAAEARARDQRDESERDARKDTESIAGSEELLEEAWKEARAETRNALLEIHREMKGVALYDGDARDASRT</sequence>
<feature type="region of interest" description="Disordered" evidence="1">
    <location>
        <begin position="146"/>
        <end position="214"/>
    </location>
</feature>
<feature type="compositionally biased region" description="Basic and acidic residues" evidence="1">
    <location>
        <begin position="3799"/>
        <end position="3811"/>
    </location>
</feature>
<feature type="compositionally biased region" description="Basic and acidic residues" evidence="1">
    <location>
        <begin position="2885"/>
        <end position="2897"/>
    </location>
</feature>
<feature type="compositionally biased region" description="Low complexity" evidence="1">
    <location>
        <begin position="165"/>
        <end position="214"/>
    </location>
</feature>
<feature type="compositionally biased region" description="Basic and acidic residues" evidence="1">
    <location>
        <begin position="3215"/>
        <end position="3224"/>
    </location>
</feature>
<reference evidence="2" key="4">
    <citation type="journal article" date="2015" name="PLoS ONE">
        <title>Comprehensive Evaluation of Toxoplasma gondii VEG and Neospora caninum LIV Genomes with Tachyzoite Stage Transcriptome and Proteome Defines Novel Transcript Features.</title>
        <authorList>
            <person name="Ramaprasad A."/>
            <person name="Mourier T."/>
            <person name="Naeem R."/>
            <person name="Malas T.B."/>
            <person name="Moussa E."/>
            <person name="Panigrahi A."/>
            <person name="Vermont S.J."/>
            <person name="Otto T.D."/>
            <person name="Wastling J."/>
            <person name="Pain A."/>
        </authorList>
    </citation>
    <scope>NUCLEOTIDE SEQUENCE</scope>
    <source>
        <strain evidence="2">VEG</strain>
    </source>
</reference>
<feature type="compositionally biased region" description="Basic and acidic residues" evidence="1">
    <location>
        <begin position="3577"/>
        <end position="3597"/>
    </location>
</feature>
<feature type="compositionally biased region" description="Basic and acidic residues" evidence="1">
    <location>
        <begin position="3834"/>
        <end position="3856"/>
    </location>
</feature>
<feature type="compositionally biased region" description="Basic and acidic residues" evidence="1">
    <location>
        <begin position="554"/>
        <end position="567"/>
    </location>
</feature>
<feature type="compositionally biased region" description="Acidic residues" evidence="1">
    <location>
        <begin position="3237"/>
        <end position="3262"/>
    </location>
</feature>
<feature type="compositionally biased region" description="Basic residues" evidence="1">
    <location>
        <begin position="3195"/>
        <end position="3214"/>
    </location>
</feature>
<accession>A0A0F7V4J6</accession>
<feature type="region of interest" description="Disordered" evidence="1">
    <location>
        <begin position="1592"/>
        <end position="1660"/>
    </location>
</feature>
<feature type="region of interest" description="Disordered" evidence="1">
    <location>
        <begin position="2758"/>
        <end position="3114"/>
    </location>
</feature>
<reference evidence="3" key="3">
    <citation type="submission" date="2013-08" db="EMBL/GenBank/DDBJ databases">
        <authorList>
            <person name="Sibley D."/>
            <person name="Venepally P."/>
            <person name="Karamycheva S."/>
            <person name="Hadjithomas M."/>
            <person name="Khan A."/>
            <person name="Brunk B."/>
            <person name="Roos D."/>
            <person name="Caler E."/>
            <person name="Lorenzi H."/>
        </authorList>
    </citation>
    <scope>NUCLEOTIDE SEQUENCE</scope>
    <source>
        <strain evidence="3">VEG</strain>
    </source>
</reference>
<proteinExistence type="predicted"/>
<feature type="region of interest" description="Disordered" evidence="1">
    <location>
        <begin position="3697"/>
        <end position="3862"/>
    </location>
</feature>
<reference evidence="3" key="1">
    <citation type="submission" date="2007-03" db="EMBL/GenBank/DDBJ databases">
        <authorList>
            <person name="Paulsen I."/>
        </authorList>
    </citation>
    <scope>NUCLEOTIDE SEQUENCE</scope>
    <source>
        <strain evidence="3">VEG</strain>
    </source>
</reference>
<feature type="region of interest" description="Disordered" evidence="1">
    <location>
        <begin position="547"/>
        <end position="567"/>
    </location>
</feature>
<feature type="compositionally biased region" description="Low complexity" evidence="1">
    <location>
        <begin position="3403"/>
        <end position="3428"/>
    </location>
</feature>
<feature type="compositionally biased region" description="Basic residues" evidence="1">
    <location>
        <begin position="2871"/>
        <end position="2884"/>
    </location>
</feature>
<feature type="compositionally biased region" description="Low complexity" evidence="1">
    <location>
        <begin position="2810"/>
        <end position="2820"/>
    </location>
</feature>
<feature type="compositionally biased region" description="Basic and acidic residues" evidence="1">
    <location>
        <begin position="3778"/>
        <end position="3789"/>
    </location>
</feature>
<feature type="region of interest" description="Disordered" evidence="1">
    <location>
        <begin position="3495"/>
        <end position="3539"/>
    </location>
</feature>
<feature type="compositionally biased region" description="Basic and acidic residues" evidence="1">
    <location>
        <begin position="1650"/>
        <end position="1659"/>
    </location>
</feature>